<feature type="transmembrane region" description="Helical" evidence="1">
    <location>
        <begin position="191"/>
        <end position="211"/>
    </location>
</feature>
<keyword evidence="3" id="KW-1185">Reference proteome</keyword>
<keyword evidence="1" id="KW-1133">Transmembrane helix</keyword>
<comment type="caution">
    <text evidence="2">The sequence shown here is derived from an EMBL/GenBank/DDBJ whole genome shotgun (WGS) entry which is preliminary data.</text>
</comment>
<dbReference type="OrthoDB" id="4540541at2"/>
<evidence type="ECO:0000313" key="2">
    <source>
        <dbReference type="EMBL" id="KRM04371.1"/>
    </source>
</evidence>
<dbReference type="PATRIC" id="fig|1423750.3.peg.2355"/>
<reference evidence="2 3" key="1">
    <citation type="journal article" date="2015" name="Genome Announc.">
        <title>Expanding the biotechnology potential of lactobacilli through comparative genomics of 213 strains and associated genera.</title>
        <authorList>
            <person name="Sun Z."/>
            <person name="Harris H.M."/>
            <person name="McCann A."/>
            <person name="Guo C."/>
            <person name="Argimon S."/>
            <person name="Zhang W."/>
            <person name="Yang X."/>
            <person name="Jeffery I.B."/>
            <person name="Cooney J.C."/>
            <person name="Kagawa T.F."/>
            <person name="Liu W."/>
            <person name="Song Y."/>
            <person name="Salvetti E."/>
            <person name="Wrobel A."/>
            <person name="Rasinkangas P."/>
            <person name="Parkhill J."/>
            <person name="Rea M.C."/>
            <person name="O'Sullivan O."/>
            <person name="Ritari J."/>
            <person name="Douillard F.P."/>
            <person name="Paul Ross R."/>
            <person name="Yang R."/>
            <person name="Briner A.E."/>
            <person name="Felis G.E."/>
            <person name="de Vos W.M."/>
            <person name="Barrangou R."/>
            <person name="Klaenhammer T.R."/>
            <person name="Caufield P.W."/>
            <person name="Cui Y."/>
            <person name="Zhang H."/>
            <person name="O'Toole P.W."/>
        </authorList>
    </citation>
    <scope>NUCLEOTIDE SEQUENCE [LARGE SCALE GENOMIC DNA]</scope>
    <source>
        <strain evidence="2 3">DSM 18630</strain>
    </source>
</reference>
<sequence>MATKNRWLIRIAFWLFMLYIYLTVYSRGGTYSFLLLNTFLGYLPIELSFHLDYRQNNFIFGVIFVFWLLFYPNAPYVLTDLFHLAKLDPYNSATGLMEFNLHLWLNFSNLVASALACSLVGIWSLEYVADQLLLKLHRFSRGWQILTINILLLLSSVGIYVGRFLRLHTAYLFLDPNWVLQQLVDMWSPRMLIFVGFMFIIQLIMWIIIFISRQSLQQTEKNMTEVKQN</sequence>
<evidence type="ECO:0000256" key="1">
    <source>
        <dbReference type="SAM" id="Phobius"/>
    </source>
</evidence>
<dbReference type="STRING" id="1423750.FC89_GL002312"/>
<dbReference type="RefSeq" id="WP_057872667.1">
    <property type="nucleotide sequence ID" value="NZ_AZGB01000029.1"/>
</dbReference>
<feature type="transmembrane region" description="Helical" evidence="1">
    <location>
        <begin position="7"/>
        <end position="25"/>
    </location>
</feature>
<dbReference type="InterPro" id="IPR009793">
    <property type="entry name" value="DUF1361"/>
</dbReference>
<dbReference type="AlphaFoldDB" id="A0A0R1VNF7"/>
<organism evidence="2 3">
    <name type="scientific">Liquorilactobacillus ghanensis DSM 18630</name>
    <dbReference type="NCBI Taxonomy" id="1423750"/>
    <lineage>
        <taxon>Bacteria</taxon>
        <taxon>Bacillati</taxon>
        <taxon>Bacillota</taxon>
        <taxon>Bacilli</taxon>
        <taxon>Lactobacillales</taxon>
        <taxon>Lactobacillaceae</taxon>
        <taxon>Liquorilactobacillus</taxon>
    </lineage>
</organism>
<accession>A0A0R1VNF7</accession>
<feature type="transmembrane region" description="Helical" evidence="1">
    <location>
        <begin position="146"/>
        <end position="165"/>
    </location>
</feature>
<proteinExistence type="predicted"/>
<evidence type="ECO:0000313" key="3">
    <source>
        <dbReference type="Proteomes" id="UP000051451"/>
    </source>
</evidence>
<feature type="transmembrane region" description="Helical" evidence="1">
    <location>
        <begin position="31"/>
        <end position="51"/>
    </location>
</feature>
<feature type="transmembrane region" description="Helical" evidence="1">
    <location>
        <begin position="58"/>
        <end position="78"/>
    </location>
</feature>
<dbReference type="Pfam" id="PF07099">
    <property type="entry name" value="DUF1361"/>
    <property type="match status" value="1"/>
</dbReference>
<protein>
    <submittedName>
        <fullName evidence="2">Uncharacterized protein</fullName>
    </submittedName>
</protein>
<feature type="transmembrane region" description="Helical" evidence="1">
    <location>
        <begin position="103"/>
        <end position="125"/>
    </location>
</feature>
<name>A0A0R1VNF7_9LACO</name>
<dbReference type="EMBL" id="AZGB01000029">
    <property type="protein sequence ID" value="KRM04371.1"/>
    <property type="molecule type" value="Genomic_DNA"/>
</dbReference>
<gene>
    <name evidence="2" type="ORF">FC89_GL002312</name>
</gene>
<dbReference type="GeneID" id="98319977"/>
<dbReference type="Proteomes" id="UP000051451">
    <property type="component" value="Unassembled WGS sequence"/>
</dbReference>
<keyword evidence="1" id="KW-0812">Transmembrane</keyword>
<keyword evidence="1" id="KW-0472">Membrane</keyword>